<feature type="domain" description="HTH asnC-type" evidence="4">
    <location>
        <begin position="177"/>
        <end position="221"/>
    </location>
</feature>
<dbReference type="InterPro" id="IPR011008">
    <property type="entry name" value="Dimeric_a/b-barrel"/>
</dbReference>
<comment type="caution">
    <text evidence="5">The sequence shown here is derived from an EMBL/GenBank/DDBJ whole genome shotgun (WGS) entry which is preliminary data.</text>
</comment>
<protein>
    <submittedName>
        <fullName evidence="5">Lrp/AsnC family transcriptional regulator</fullName>
    </submittedName>
</protein>
<dbReference type="Gene3D" id="1.10.10.10">
    <property type="entry name" value="Winged helix-like DNA-binding domain superfamily/Winged helix DNA-binding domain"/>
    <property type="match status" value="2"/>
</dbReference>
<accession>A0ABT1PEU4</accession>
<name>A0ABT1PEU4_9ACTN</name>
<dbReference type="SUPFAM" id="SSF54909">
    <property type="entry name" value="Dimeric alpha+beta barrel"/>
    <property type="match status" value="1"/>
</dbReference>
<organism evidence="5 6">
    <name type="scientific">Streptantibioticus rubrisoli</name>
    <dbReference type="NCBI Taxonomy" id="1387313"/>
    <lineage>
        <taxon>Bacteria</taxon>
        <taxon>Bacillati</taxon>
        <taxon>Actinomycetota</taxon>
        <taxon>Actinomycetes</taxon>
        <taxon>Kitasatosporales</taxon>
        <taxon>Streptomycetaceae</taxon>
        <taxon>Streptantibioticus</taxon>
    </lineage>
</organism>
<keyword evidence="1" id="KW-0805">Transcription regulation</keyword>
<dbReference type="InterPro" id="IPR036388">
    <property type="entry name" value="WH-like_DNA-bd_sf"/>
</dbReference>
<evidence type="ECO:0000256" key="2">
    <source>
        <dbReference type="ARBA" id="ARBA00023125"/>
    </source>
</evidence>
<evidence type="ECO:0000313" key="6">
    <source>
        <dbReference type="Proteomes" id="UP001206206"/>
    </source>
</evidence>
<dbReference type="SUPFAM" id="SSF46785">
    <property type="entry name" value="Winged helix' DNA-binding domain"/>
    <property type="match status" value="2"/>
</dbReference>
<keyword evidence="6" id="KW-1185">Reference proteome</keyword>
<dbReference type="Pfam" id="PF13404">
    <property type="entry name" value="HTH_AsnC-type"/>
    <property type="match status" value="2"/>
</dbReference>
<dbReference type="InterPro" id="IPR011991">
    <property type="entry name" value="ArsR-like_HTH"/>
</dbReference>
<dbReference type="InterPro" id="IPR000485">
    <property type="entry name" value="AsnC-type_HTH_dom"/>
</dbReference>
<evidence type="ECO:0000259" key="4">
    <source>
        <dbReference type="PROSITE" id="PS50956"/>
    </source>
</evidence>
<gene>
    <name evidence="5" type="ORF">NON19_18180</name>
</gene>
<keyword evidence="2" id="KW-0238">DNA-binding</keyword>
<dbReference type="PROSITE" id="PS50956">
    <property type="entry name" value="HTH_ASNC_2"/>
    <property type="match status" value="2"/>
</dbReference>
<dbReference type="RefSeq" id="WP_255929389.1">
    <property type="nucleotide sequence ID" value="NZ_JANFNH010000021.1"/>
</dbReference>
<dbReference type="SMART" id="SM00344">
    <property type="entry name" value="HTH_ASNC"/>
    <property type="match status" value="2"/>
</dbReference>
<evidence type="ECO:0000256" key="1">
    <source>
        <dbReference type="ARBA" id="ARBA00023015"/>
    </source>
</evidence>
<feature type="domain" description="HTH asnC-type" evidence="4">
    <location>
        <begin position="6"/>
        <end position="66"/>
    </location>
</feature>
<reference evidence="5 6" key="1">
    <citation type="submission" date="2022-06" db="EMBL/GenBank/DDBJ databases">
        <title>Draft genome sequence of type strain Streptomyces rubrisoli DSM 42083.</title>
        <authorList>
            <person name="Duangmal K."/>
            <person name="Klaysubun C."/>
        </authorList>
    </citation>
    <scope>NUCLEOTIDE SEQUENCE [LARGE SCALE GENOMIC DNA]</scope>
    <source>
        <strain evidence="5 6">DSM 42083</strain>
    </source>
</reference>
<dbReference type="CDD" id="cd00090">
    <property type="entry name" value="HTH_ARSR"/>
    <property type="match status" value="1"/>
</dbReference>
<dbReference type="PANTHER" id="PTHR30154:SF34">
    <property type="entry name" value="TRANSCRIPTIONAL REGULATOR AZLB"/>
    <property type="match status" value="1"/>
</dbReference>
<sequence>MDSLAVDELDLQLLHALQLDGRAPFSKIAGVLGVSDQTVARRYARLRTSGGLRIIGVTDEARVGRTRWMLRLSCTPDAAEPLATALARRPDTSWIGLTSGGTEVLCVVDMRGRDERDALLLEKLQRTPRITAISAHCLLHTFYGVGGWFAKSAVLTPEQVAALSPPPVEPGDEPVVLDPTDELLIAALGRDGRMPFTELQKVTKLSESAVRRRLEQLRRTGAVFIDVEYDSGLTGQATQATLWLTVTPSALAEVGAALAEHREIVFAGATSGPSNIVAVAVCRDTTGLYRYLSERIGALGGVQHVETAPILRQVKRLSYEGPR</sequence>
<dbReference type="InterPro" id="IPR036390">
    <property type="entry name" value="WH_DNA-bd_sf"/>
</dbReference>
<dbReference type="PRINTS" id="PR00033">
    <property type="entry name" value="HTHASNC"/>
</dbReference>
<evidence type="ECO:0000256" key="3">
    <source>
        <dbReference type="ARBA" id="ARBA00023163"/>
    </source>
</evidence>
<dbReference type="InterPro" id="IPR019887">
    <property type="entry name" value="Tscrpt_reg_AsnC/Lrp_C"/>
</dbReference>
<dbReference type="EMBL" id="JANFNH010000021">
    <property type="protein sequence ID" value="MCQ4043898.1"/>
    <property type="molecule type" value="Genomic_DNA"/>
</dbReference>
<dbReference type="InterPro" id="IPR019888">
    <property type="entry name" value="Tscrpt_reg_AsnC-like"/>
</dbReference>
<proteinExistence type="predicted"/>
<dbReference type="Gene3D" id="3.30.70.920">
    <property type="match status" value="1"/>
</dbReference>
<dbReference type="Proteomes" id="UP001206206">
    <property type="component" value="Unassembled WGS sequence"/>
</dbReference>
<evidence type="ECO:0000313" key="5">
    <source>
        <dbReference type="EMBL" id="MCQ4043898.1"/>
    </source>
</evidence>
<keyword evidence="3" id="KW-0804">Transcription</keyword>
<dbReference type="PANTHER" id="PTHR30154">
    <property type="entry name" value="LEUCINE-RESPONSIVE REGULATORY PROTEIN"/>
    <property type="match status" value="1"/>
</dbReference>
<dbReference type="Pfam" id="PF01037">
    <property type="entry name" value="AsnC_trans_reg"/>
    <property type="match status" value="1"/>
</dbReference>